<dbReference type="VEuPathDB" id="CryptoDB:Cvel_6639"/>
<dbReference type="AlphaFoldDB" id="A0A0G4HFB2"/>
<name>A0A0G4HFB2_9ALVE</name>
<feature type="coiled-coil region" evidence="1">
    <location>
        <begin position="132"/>
        <end position="159"/>
    </location>
</feature>
<accession>A0A0G4HFB2</accession>
<reference evidence="2" key="1">
    <citation type="submission" date="2014-11" db="EMBL/GenBank/DDBJ databases">
        <authorList>
            <person name="Otto D Thomas"/>
            <person name="Naeem Raeece"/>
        </authorList>
    </citation>
    <scope>NUCLEOTIDE SEQUENCE</scope>
</reference>
<dbReference type="PANTHER" id="PTHR38666">
    <property type="match status" value="1"/>
</dbReference>
<proteinExistence type="predicted"/>
<protein>
    <submittedName>
        <fullName evidence="2">Uncharacterized protein</fullName>
    </submittedName>
</protein>
<dbReference type="PhylomeDB" id="A0A0G4HFB2"/>
<sequence>MSQATIASPGNFLGLDEFAFRQFDDPKFSGSKIVFDKTEFIKKVNEIWKTANPPLQLKDGYAPFCKHLFVENFVGAEPGALEITSEVLPLIECGYSARREGELPVLSRWVPKSKVKHLIKPSKCLDLILYSREQITKERAAMRRDLSEEERKKAETEIDESEPPWSVISIKAQDETFELPMAPITMMRNTLIEEGGSGVGLDRQKYMASVAYWKDHVNISTDE</sequence>
<evidence type="ECO:0000256" key="1">
    <source>
        <dbReference type="SAM" id="Coils"/>
    </source>
</evidence>
<gene>
    <name evidence="2" type="ORF">Cvel_6639</name>
</gene>
<dbReference type="PANTHER" id="PTHR38666:SF2">
    <property type="entry name" value="FLAGELLAR ASSOCIATED PROTEIN"/>
    <property type="match status" value="1"/>
</dbReference>
<dbReference type="Gene3D" id="3.30.2310.50">
    <property type="entry name" value="Protein of unknown function (DUF3228), domain 1"/>
    <property type="match status" value="1"/>
</dbReference>
<evidence type="ECO:0000313" key="2">
    <source>
        <dbReference type="EMBL" id="CEM42741.1"/>
    </source>
</evidence>
<organism evidence="2">
    <name type="scientific">Chromera velia CCMP2878</name>
    <dbReference type="NCBI Taxonomy" id="1169474"/>
    <lineage>
        <taxon>Eukaryota</taxon>
        <taxon>Sar</taxon>
        <taxon>Alveolata</taxon>
        <taxon>Colpodellida</taxon>
        <taxon>Chromeraceae</taxon>
        <taxon>Chromera</taxon>
    </lineage>
</organism>
<dbReference type="Pfam" id="PF11539">
    <property type="entry name" value="DUF3228"/>
    <property type="match status" value="1"/>
</dbReference>
<keyword evidence="1" id="KW-0175">Coiled coil</keyword>
<dbReference type="InterPro" id="IPR021610">
    <property type="entry name" value="DUF3228"/>
</dbReference>
<dbReference type="EMBL" id="CDMZ01002524">
    <property type="protein sequence ID" value="CEM42741.1"/>
    <property type="molecule type" value="Genomic_DNA"/>
</dbReference>